<dbReference type="AlphaFoldDB" id="A0A1I4Y4R2"/>
<evidence type="ECO:0000313" key="2">
    <source>
        <dbReference type="EMBL" id="SFN32539.1"/>
    </source>
</evidence>
<dbReference type="STRING" id="260086.SAMN05216207_1012160"/>
<accession>A0A1I4Y4R2</accession>
<keyword evidence="3" id="KW-1185">Reference proteome</keyword>
<feature type="non-terminal residue" evidence="2">
    <location>
        <position position="35"/>
    </location>
</feature>
<dbReference type="Proteomes" id="UP000199614">
    <property type="component" value="Unassembled WGS sequence"/>
</dbReference>
<feature type="region of interest" description="Disordered" evidence="1">
    <location>
        <begin position="1"/>
        <end position="35"/>
    </location>
</feature>
<protein>
    <submittedName>
        <fullName evidence="2">Uncharacterized protein</fullName>
    </submittedName>
</protein>
<organism evidence="2 3">
    <name type="scientific">Pseudonocardia ammonioxydans</name>
    <dbReference type="NCBI Taxonomy" id="260086"/>
    <lineage>
        <taxon>Bacteria</taxon>
        <taxon>Bacillati</taxon>
        <taxon>Actinomycetota</taxon>
        <taxon>Actinomycetes</taxon>
        <taxon>Pseudonocardiales</taxon>
        <taxon>Pseudonocardiaceae</taxon>
        <taxon>Pseudonocardia</taxon>
    </lineage>
</organism>
<evidence type="ECO:0000313" key="3">
    <source>
        <dbReference type="Proteomes" id="UP000199614"/>
    </source>
</evidence>
<name>A0A1I4Y4R2_PSUAM</name>
<reference evidence="2 3" key="1">
    <citation type="submission" date="2016-10" db="EMBL/GenBank/DDBJ databases">
        <authorList>
            <person name="de Groot N.N."/>
        </authorList>
    </citation>
    <scope>NUCLEOTIDE SEQUENCE [LARGE SCALE GENOMIC DNA]</scope>
    <source>
        <strain evidence="2 3">CGMCC 4.1877</strain>
    </source>
</reference>
<evidence type="ECO:0000256" key="1">
    <source>
        <dbReference type="SAM" id="MobiDB-lite"/>
    </source>
</evidence>
<sequence>MFAVYAKEPNADAPLESLVVGERPDPTETGVPEGW</sequence>
<dbReference type="EMBL" id="FOUY01000012">
    <property type="protein sequence ID" value="SFN32539.1"/>
    <property type="molecule type" value="Genomic_DNA"/>
</dbReference>
<gene>
    <name evidence="2" type="ORF">SAMN05216207_1012160</name>
</gene>
<proteinExistence type="predicted"/>